<organism evidence="1">
    <name type="scientific">Skeletonema marinoi</name>
    <dbReference type="NCBI Taxonomy" id="267567"/>
    <lineage>
        <taxon>Eukaryota</taxon>
        <taxon>Sar</taxon>
        <taxon>Stramenopiles</taxon>
        <taxon>Ochrophyta</taxon>
        <taxon>Bacillariophyta</taxon>
        <taxon>Coscinodiscophyceae</taxon>
        <taxon>Thalassiosirophycidae</taxon>
        <taxon>Thalassiosirales</taxon>
        <taxon>Skeletonemataceae</taxon>
        <taxon>Skeletonema</taxon>
        <taxon>Skeletonema marinoi-dohrnii complex</taxon>
    </lineage>
</organism>
<sequence>MASILGTLTSLPAYTLFHISWLLHSLSRPLILVSLLCLLSNPSAAIAKCKLFYTTFLYLAFCQDKKFTIPKDDASQHFSSEFGGTASSAPSSFKTKKVIVIRHGESTWNDTFNPGGRNIALFVLFYIPNMIKAILTEAYFFVSGKESESWFFDSALSTKGVKQIEGLRKFLQKEKMRLGSGNFMDEREEVAIQELLNVGSSTGNSMVVSSNLRRAISTAAIGLSDRFAAAQNKHDDTILLLPSLQEISFNPDAQTILPPGGMAHPTWCDTTIPGVPVEKFSGLIDTQYHTGNKALDSTGLIRLNQFVSDVFSSKCEKDVIVAVGHSLFFRSFFQLFLPRSLEHISKKKKLVNGGTVMVTLGEVTLEDGKNVYMIDPKSIVVVYGGFGKHTKK</sequence>
<dbReference type="GO" id="GO:0016791">
    <property type="term" value="F:phosphatase activity"/>
    <property type="evidence" value="ECO:0007669"/>
    <property type="project" value="TreeGrafter"/>
</dbReference>
<dbReference type="SUPFAM" id="SSF53254">
    <property type="entry name" value="Phosphoglycerate mutase-like"/>
    <property type="match status" value="1"/>
</dbReference>
<dbReference type="PANTHER" id="PTHR48100">
    <property type="entry name" value="BROAD-SPECIFICITY PHOSPHATASE YOR283W-RELATED"/>
    <property type="match status" value="1"/>
</dbReference>
<dbReference type="InterPro" id="IPR050275">
    <property type="entry name" value="PGM_Phosphatase"/>
</dbReference>
<dbReference type="Gene3D" id="3.40.50.1240">
    <property type="entry name" value="Phosphoglycerate mutase-like"/>
    <property type="match status" value="1"/>
</dbReference>
<evidence type="ECO:0000313" key="1">
    <source>
        <dbReference type="EMBL" id="CAD9617332.1"/>
    </source>
</evidence>
<reference evidence="1" key="1">
    <citation type="submission" date="2021-01" db="EMBL/GenBank/DDBJ databases">
        <authorList>
            <person name="Corre E."/>
            <person name="Pelletier E."/>
            <person name="Niang G."/>
            <person name="Scheremetjew M."/>
            <person name="Finn R."/>
            <person name="Kale V."/>
            <person name="Holt S."/>
            <person name="Cochrane G."/>
            <person name="Meng A."/>
            <person name="Brown T."/>
            <person name="Cohen L."/>
        </authorList>
    </citation>
    <scope>NUCLEOTIDE SEQUENCE</scope>
    <source>
        <strain evidence="1">SM1012Den-03</strain>
    </source>
</reference>
<dbReference type="GO" id="GO:0005829">
    <property type="term" value="C:cytosol"/>
    <property type="evidence" value="ECO:0007669"/>
    <property type="project" value="TreeGrafter"/>
</dbReference>
<name>A0A7S2PSU2_9STRA</name>
<protein>
    <submittedName>
        <fullName evidence="1">Uncharacterized protein</fullName>
    </submittedName>
</protein>
<gene>
    <name evidence="1" type="ORF">SMAR0320_LOCUS16136</name>
</gene>
<dbReference type="InterPro" id="IPR029033">
    <property type="entry name" value="His_PPase_superfam"/>
</dbReference>
<dbReference type="PANTHER" id="PTHR48100:SF33">
    <property type="entry name" value="PEPTIDASE S54 RHOMBOID DOMAIN-CONTAINING PROTEIN"/>
    <property type="match status" value="1"/>
</dbReference>
<dbReference type="InterPro" id="IPR001345">
    <property type="entry name" value="PG/BPGM_mutase_AS"/>
</dbReference>
<dbReference type="AlphaFoldDB" id="A0A7S2PSU2"/>
<dbReference type="PROSITE" id="PS00175">
    <property type="entry name" value="PG_MUTASE"/>
    <property type="match status" value="1"/>
</dbReference>
<dbReference type="EMBL" id="HBGZ01022527">
    <property type="protein sequence ID" value="CAD9617332.1"/>
    <property type="molecule type" value="Transcribed_RNA"/>
</dbReference>
<accession>A0A7S2PSU2</accession>
<proteinExistence type="predicted"/>